<reference evidence="1 2" key="1">
    <citation type="journal article" date="2018" name="Nat. Biotechnol.">
        <title>A standardized bacterial taxonomy based on genome phylogeny substantially revises the tree of life.</title>
        <authorList>
            <person name="Parks D.H."/>
            <person name="Chuvochina M."/>
            <person name="Waite D.W."/>
            <person name="Rinke C."/>
            <person name="Skarshewski A."/>
            <person name="Chaumeil P.A."/>
            <person name="Hugenholtz P."/>
        </authorList>
    </citation>
    <scope>NUCLEOTIDE SEQUENCE [LARGE SCALE GENOMIC DNA]</scope>
    <source>
        <strain evidence="1">UBA9375</strain>
    </source>
</reference>
<proteinExistence type="predicted"/>
<protein>
    <submittedName>
        <fullName evidence="1">Uncharacterized protein</fullName>
    </submittedName>
</protein>
<evidence type="ECO:0000313" key="1">
    <source>
        <dbReference type="EMBL" id="HCO21923.1"/>
    </source>
</evidence>
<dbReference type="AlphaFoldDB" id="A0A3D3QZB5"/>
<comment type="caution">
    <text evidence="1">The sequence shown here is derived from an EMBL/GenBank/DDBJ whole genome shotgun (WGS) entry which is preliminary data.</text>
</comment>
<dbReference type="Proteomes" id="UP000263642">
    <property type="component" value="Unassembled WGS sequence"/>
</dbReference>
<organism evidence="1 2">
    <name type="scientific">Gimesia maris</name>
    <dbReference type="NCBI Taxonomy" id="122"/>
    <lineage>
        <taxon>Bacteria</taxon>
        <taxon>Pseudomonadati</taxon>
        <taxon>Planctomycetota</taxon>
        <taxon>Planctomycetia</taxon>
        <taxon>Planctomycetales</taxon>
        <taxon>Planctomycetaceae</taxon>
        <taxon>Gimesia</taxon>
    </lineage>
</organism>
<name>A0A3D3QZB5_9PLAN</name>
<dbReference type="EMBL" id="DQAY01000017">
    <property type="protein sequence ID" value="HCO21923.1"/>
    <property type="molecule type" value="Genomic_DNA"/>
</dbReference>
<gene>
    <name evidence="1" type="ORF">DIT97_02180</name>
</gene>
<accession>A0A3D3QZB5</accession>
<sequence>MSDTLDPGIRKTISDVNVQMLLEAYASAQAGSGSGGAAPIFGTNNVPTEENAEPVLIQSQEAAQTFVEQSSMSLVAPAVIKSTEEEDANTGIQQRATFDVFQPTVFSDNQVADEIELDTSLFEDLYSSSEFEDALMDSDTDDRQLVFTHAENDLEWGLDDEFIGEQESMDDAFTNWEGPLL</sequence>
<evidence type="ECO:0000313" key="2">
    <source>
        <dbReference type="Proteomes" id="UP000263642"/>
    </source>
</evidence>